<evidence type="ECO:0000313" key="3">
    <source>
        <dbReference type="EMBL" id="MBC2651339.1"/>
    </source>
</evidence>
<dbReference type="CDD" id="cd16345">
    <property type="entry name" value="LMWP_ArsC"/>
    <property type="match status" value="1"/>
</dbReference>
<keyword evidence="4" id="KW-1185">Reference proteome</keyword>
<dbReference type="Gene3D" id="3.40.50.2300">
    <property type="match status" value="1"/>
</dbReference>
<dbReference type="PANTHER" id="PTHR43428:SF1">
    <property type="entry name" value="ARSENATE REDUCTASE"/>
    <property type="match status" value="1"/>
</dbReference>
<reference evidence="3 4" key="1">
    <citation type="submission" date="2020-08" db="EMBL/GenBank/DDBJ databases">
        <title>The genome sequence of Novosphingobium flavum 4Y4.</title>
        <authorList>
            <person name="Liu Y."/>
        </authorList>
    </citation>
    <scope>NUCLEOTIDE SEQUENCE [LARGE SCALE GENOMIC DNA]</scope>
    <source>
        <strain evidence="3 4">4Y4</strain>
    </source>
</reference>
<dbReference type="InterPro" id="IPR023485">
    <property type="entry name" value="Ptyr_pPase"/>
</dbReference>
<evidence type="ECO:0000259" key="2">
    <source>
        <dbReference type="SMART" id="SM00226"/>
    </source>
</evidence>
<evidence type="ECO:0000313" key="4">
    <source>
        <dbReference type="Proteomes" id="UP000520156"/>
    </source>
</evidence>
<gene>
    <name evidence="3" type="ORF">H7F49_06455</name>
</gene>
<protein>
    <submittedName>
        <fullName evidence="3">Arsenate reductase ArsC</fullName>
    </submittedName>
</protein>
<dbReference type="EMBL" id="JACLAU010000006">
    <property type="protein sequence ID" value="MBC2651339.1"/>
    <property type="molecule type" value="Genomic_DNA"/>
</dbReference>
<proteinExistence type="predicted"/>
<dbReference type="SMART" id="SM00226">
    <property type="entry name" value="LMWPc"/>
    <property type="match status" value="1"/>
</dbReference>
<dbReference type="Proteomes" id="UP000520156">
    <property type="component" value="Unassembled WGS sequence"/>
</dbReference>
<dbReference type="Pfam" id="PF01451">
    <property type="entry name" value="LMWPc"/>
    <property type="match status" value="1"/>
</dbReference>
<dbReference type="GO" id="GO:0046685">
    <property type="term" value="P:response to arsenic-containing substance"/>
    <property type="evidence" value="ECO:0007669"/>
    <property type="project" value="UniProtKB-KW"/>
</dbReference>
<keyword evidence="1" id="KW-0059">Arsenical resistance</keyword>
<organism evidence="3 4">
    <name type="scientific">Novosphingobium aerophilum</name>
    <dbReference type="NCBI Taxonomy" id="2839843"/>
    <lineage>
        <taxon>Bacteria</taxon>
        <taxon>Pseudomonadati</taxon>
        <taxon>Pseudomonadota</taxon>
        <taxon>Alphaproteobacteria</taxon>
        <taxon>Sphingomonadales</taxon>
        <taxon>Sphingomonadaceae</taxon>
        <taxon>Novosphingobium</taxon>
    </lineage>
</organism>
<name>A0A7X1F6U2_9SPHN</name>
<sequence length="168" mass="17791">MPDQLPGVLVLCTGNSARSILGEAMLAQRGGGRLRAYSAGSQPKGVPHPGALRLLARRGIDTAPFRSKSWNAFTGPDAPRIDIAITVCGNAAQEACPVFMGAPIKGHWGLPDPADVTGSEAEVDAAFEATWQALEQRVEALLSFRFEDMPPRELADILARIGRMDGAA</sequence>
<dbReference type="InterPro" id="IPR036196">
    <property type="entry name" value="Ptyr_pPase_sf"/>
</dbReference>
<evidence type="ECO:0000256" key="1">
    <source>
        <dbReference type="ARBA" id="ARBA00022849"/>
    </source>
</evidence>
<comment type="caution">
    <text evidence="3">The sequence shown here is derived from an EMBL/GenBank/DDBJ whole genome shotgun (WGS) entry which is preliminary data.</text>
</comment>
<dbReference type="SUPFAM" id="SSF52788">
    <property type="entry name" value="Phosphotyrosine protein phosphatases I"/>
    <property type="match status" value="1"/>
</dbReference>
<dbReference type="PANTHER" id="PTHR43428">
    <property type="entry name" value="ARSENATE REDUCTASE"/>
    <property type="match status" value="1"/>
</dbReference>
<accession>A0A7X1F6U2</accession>
<dbReference type="AlphaFoldDB" id="A0A7X1F6U2"/>
<dbReference type="RefSeq" id="WP_185682755.1">
    <property type="nucleotide sequence ID" value="NZ_JACLAU010000006.1"/>
</dbReference>
<feature type="domain" description="Phosphotyrosine protein phosphatase I" evidence="2">
    <location>
        <begin position="6"/>
        <end position="144"/>
    </location>
</feature>